<sequence length="229" mass="25954">MPTFTGFPLGLLHFLEELSRNNNKQWFDANKARYEAEVREPALAFIAAMEKPLRKVSPHLVAAPKKVGGSLIRIHRDVRFASDKTPYKTNVGVQFRHEAGKDVHAPGYYLHIALDECFLGAGVWHPDAPALAAIRERIVEEPARWKRVRDNKSFRTRWSLEGDSLKRPPRGYDADHPYIEDLKRKDHIAGMPLDHDELFSGGLVKHVADAFMKTKGYVGFLCDALGLPF</sequence>
<dbReference type="EMBL" id="CP036349">
    <property type="protein sequence ID" value="QDV72426.1"/>
    <property type="molecule type" value="Genomic_DNA"/>
</dbReference>
<evidence type="ECO:0000313" key="2">
    <source>
        <dbReference type="Proteomes" id="UP000316426"/>
    </source>
</evidence>
<dbReference type="RefSeq" id="WP_145107247.1">
    <property type="nucleotide sequence ID" value="NZ_CP036349.1"/>
</dbReference>
<dbReference type="PANTHER" id="PTHR36452:SF1">
    <property type="entry name" value="DUF2461 DOMAIN-CONTAINING PROTEIN"/>
    <property type="match status" value="1"/>
</dbReference>
<gene>
    <name evidence="1" type="ORF">Spa11_06010</name>
</gene>
<name>A0A518K3Q0_9BACT</name>
<dbReference type="Proteomes" id="UP000316426">
    <property type="component" value="Chromosome"/>
</dbReference>
<dbReference type="InterPro" id="IPR015996">
    <property type="entry name" value="UCP028451"/>
</dbReference>
<dbReference type="AlphaFoldDB" id="A0A518K3Q0"/>
<dbReference type="NCBIfam" id="TIGR02453">
    <property type="entry name" value="TIGR02453 family protein"/>
    <property type="match status" value="1"/>
</dbReference>
<protein>
    <recommendedName>
        <fullName evidence="3">TIGR02453 family protein</fullName>
    </recommendedName>
</protein>
<dbReference type="PANTHER" id="PTHR36452">
    <property type="entry name" value="CHROMOSOME 12, WHOLE GENOME SHOTGUN SEQUENCE"/>
    <property type="match status" value="1"/>
</dbReference>
<keyword evidence="2" id="KW-1185">Reference proteome</keyword>
<dbReference type="PIRSF" id="PIRSF028451">
    <property type="entry name" value="UCP028451"/>
    <property type="match status" value="1"/>
</dbReference>
<evidence type="ECO:0000313" key="1">
    <source>
        <dbReference type="EMBL" id="QDV72426.1"/>
    </source>
</evidence>
<dbReference type="InterPro" id="IPR012808">
    <property type="entry name" value="CHP02453"/>
</dbReference>
<reference evidence="1 2" key="1">
    <citation type="submission" date="2019-02" db="EMBL/GenBank/DDBJ databases">
        <title>Deep-cultivation of Planctomycetes and their phenomic and genomic characterization uncovers novel biology.</title>
        <authorList>
            <person name="Wiegand S."/>
            <person name="Jogler M."/>
            <person name="Boedeker C."/>
            <person name="Pinto D."/>
            <person name="Vollmers J."/>
            <person name="Rivas-Marin E."/>
            <person name="Kohn T."/>
            <person name="Peeters S.H."/>
            <person name="Heuer A."/>
            <person name="Rast P."/>
            <person name="Oberbeckmann S."/>
            <person name="Bunk B."/>
            <person name="Jeske O."/>
            <person name="Meyerdierks A."/>
            <person name="Storesund J.E."/>
            <person name="Kallscheuer N."/>
            <person name="Luecker S."/>
            <person name="Lage O.M."/>
            <person name="Pohl T."/>
            <person name="Merkel B.J."/>
            <person name="Hornburger P."/>
            <person name="Mueller R.-W."/>
            <person name="Bruemmer F."/>
            <person name="Labrenz M."/>
            <person name="Spormann A.M."/>
            <person name="Op den Camp H."/>
            <person name="Overmann J."/>
            <person name="Amann R."/>
            <person name="Jetten M.S.M."/>
            <person name="Mascher T."/>
            <person name="Medema M.H."/>
            <person name="Devos D.P."/>
            <person name="Kaster A.-K."/>
            <person name="Ovreas L."/>
            <person name="Rohde M."/>
            <person name="Galperin M.Y."/>
            <person name="Jogler C."/>
        </authorList>
    </citation>
    <scope>NUCLEOTIDE SEQUENCE [LARGE SCALE GENOMIC DNA]</scope>
    <source>
        <strain evidence="1 2">Spa11</strain>
    </source>
</reference>
<dbReference type="Pfam" id="PF09365">
    <property type="entry name" value="DUF2461"/>
    <property type="match status" value="1"/>
</dbReference>
<dbReference type="KEGG" id="bmei:Spa11_06010"/>
<evidence type="ECO:0008006" key="3">
    <source>
        <dbReference type="Google" id="ProtNLM"/>
    </source>
</evidence>
<organism evidence="1 2">
    <name type="scientific">Botrimarina mediterranea</name>
    <dbReference type="NCBI Taxonomy" id="2528022"/>
    <lineage>
        <taxon>Bacteria</taxon>
        <taxon>Pseudomonadati</taxon>
        <taxon>Planctomycetota</taxon>
        <taxon>Planctomycetia</taxon>
        <taxon>Pirellulales</taxon>
        <taxon>Lacipirellulaceae</taxon>
        <taxon>Botrimarina</taxon>
    </lineage>
</organism>
<accession>A0A518K3Q0</accession>
<proteinExistence type="predicted"/>